<dbReference type="InterPro" id="IPR017871">
    <property type="entry name" value="ABC_transporter-like_CS"/>
</dbReference>
<evidence type="ECO:0000256" key="3">
    <source>
        <dbReference type="ARBA" id="ARBA00022741"/>
    </source>
</evidence>
<evidence type="ECO:0000256" key="1">
    <source>
        <dbReference type="ARBA" id="ARBA00004128"/>
    </source>
</evidence>
<dbReference type="AlphaFoldDB" id="A0A7R9AHV5"/>
<feature type="region of interest" description="Disordered" evidence="5">
    <location>
        <begin position="275"/>
        <end position="329"/>
    </location>
</feature>
<reference evidence="7" key="1">
    <citation type="submission" date="2020-11" db="EMBL/GenBank/DDBJ databases">
        <authorList>
            <person name="Tran Van P."/>
        </authorList>
    </citation>
    <scope>NUCLEOTIDE SEQUENCE</scope>
</reference>
<dbReference type="SMART" id="SM00382">
    <property type="entry name" value="AAA"/>
    <property type="match status" value="1"/>
</dbReference>
<dbReference type="PANTHER" id="PTHR24223">
    <property type="entry name" value="ATP-BINDING CASSETTE SUB-FAMILY C"/>
    <property type="match status" value="1"/>
</dbReference>
<dbReference type="InterPro" id="IPR027417">
    <property type="entry name" value="P-loop_NTPase"/>
</dbReference>
<dbReference type="GO" id="GO:0042626">
    <property type="term" value="F:ATPase-coupled transmembrane transporter activity"/>
    <property type="evidence" value="ECO:0007669"/>
    <property type="project" value="TreeGrafter"/>
</dbReference>
<organism evidence="7">
    <name type="scientific">Darwinula stevensoni</name>
    <dbReference type="NCBI Taxonomy" id="69355"/>
    <lineage>
        <taxon>Eukaryota</taxon>
        <taxon>Metazoa</taxon>
        <taxon>Ecdysozoa</taxon>
        <taxon>Arthropoda</taxon>
        <taxon>Crustacea</taxon>
        <taxon>Oligostraca</taxon>
        <taxon>Ostracoda</taxon>
        <taxon>Podocopa</taxon>
        <taxon>Podocopida</taxon>
        <taxon>Darwinulocopina</taxon>
        <taxon>Darwinuloidea</taxon>
        <taxon>Darwinulidae</taxon>
        <taxon>Darwinula</taxon>
    </lineage>
</organism>
<feature type="compositionally biased region" description="Basic and acidic residues" evidence="5">
    <location>
        <begin position="312"/>
        <end position="323"/>
    </location>
</feature>
<dbReference type="Gene3D" id="3.40.50.300">
    <property type="entry name" value="P-loop containing nucleotide triphosphate hydrolases"/>
    <property type="match status" value="2"/>
</dbReference>
<evidence type="ECO:0000313" key="8">
    <source>
        <dbReference type="Proteomes" id="UP000677054"/>
    </source>
</evidence>
<proteinExistence type="predicted"/>
<keyword evidence="8" id="KW-1185">Reference proteome</keyword>
<dbReference type="SUPFAM" id="SSF52540">
    <property type="entry name" value="P-loop containing nucleoside triphosphate hydrolases"/>
    <property type="match status" value="1"/>
</dbReference>
<dbReference type="Proteomes" id="UP000677054">
    <property type="component" value="Unassembled WGS sequence"/>
</dbReference>
<keyword evidence="3" id="KW-0547">Nucleotide-binding</keyword>
<dbReference type="OrthoDB" id="6376927at2759"/>
<accession>A0A7R9AHV5</accession>
<sequence length="329" mass="36299">MKKACAALIENGTFTWAKDEPPVLTDLHMEIPMGKLVAVVGQVGSGKSSLLSAFLGDMEKVSGLVHVKGEVAYVPQEAWIRNATLKSNVLFGKTCDETIYKEILKACALEQDLAILPAGDMTEIGEKGINLSGGQKQRGINLSGGQKQRVSLARAVYSDADVYLMDDPLSAVDSHVGKHLFQQVIGPEGLLNSKTRVLVTHGITHLPQTDLIIMMKDGKIIEAGGYRQLIEKKGAFYDFIIQFLSQDEGEDSEDELEEMKHVVETVTGEKIIVRRRSRHQSKVSESERGKSVPDSEIPKEEDRTLHPNGEGRLIEDETTEKGRVKWSVY</sequence>
<evidence type="ECO:0000256" key="4">
    <source>
        <dbReference type="ARBA" id="ARBA00022840"/>
    </source>
</evidence>
<dbReference type="CDD" id="cd03250">
    <property type="entry name" value="ABCC_MRP_domain1"/>
    <property type="match status" value="1"/>
</dbReference>
<dbReference type="InterPro" id="IPR003439">
    <property type="entry name" value="ABC_transporter-like_ATP-bd"/>
</dbReference>
<feature type="non-terminal residue" evidence="7">
    <location>
        <position position="1"/>
    </location>
</feature>
<dbReference type="EMBL" id="CAJPEV010009802">
    <property type="protein sequence ID" value="CAG0905809.1"/>
    <property type="molecule type" value="Genomic_DNA"/>
</dbReference>
<name>A0A7R9AHV5_9CRUS</name>
<evidence type="ECO:0000259" key="6">
    <source>
        <dbReference type="PROSITE" id="PS50893"/>
    </source>
</evidence>
<dbReference type="GO" id="GO:0005774">
    <property type="term" value="C:vacuolar membrane"/>
    <property type="evidence" value="ECO:0007669"/>
    <property type="project" value="UniProtKB-SubCell"/>
</dbReference>
<dbReference type="PROSITE" id="PS00211">
    <property type="entry name" value="ABC_TRANSPORTER_1"/>
    <property type="match status" value="1"/>
</dbReference>
<dbReference type="InterPro" id="IPR050173">
    <property type="entry name" value="ABC_transporter_C-like"/>
</dbReference>
<feature type="domain" description="ABC transporter" evidence="6">
    <location>
        <begin position="9"/>
        <end position="242"/>
    </location>
</feature>
<feature type="compositionally biased region" description="Basic and acidic residues" evidence="5">
    <location>
        <begin position="282"/>
        <end position="305"/>
    </location>
</feature>
<dbReference type="PANTHER" id="PTHR24223:SF443">
    <property type="entry name" value="MULTIDRUG-RESISTANCE LIKE PROTEIN 1, ISOFORM I"/>
    <property type="match status" value="1"/>
</dbReference>
<keyword evidence="2" id="KW-0677">Repeat</keyword>
<dbReference type="EMBL" id="LR909320">
    <property type="protein sequence ID" value="CAD7254465.1"/>
    <property type="molecule type" value="Genomic_DNA"/>
</dbReference>
<gene>
    <name evidence="7" type="ORF">DSTB1V02_LOCUS14211</name>
</gene>
<evidence type="ECO:0000256" key="5">
    <source>
        <dbReference type="SAM" id="MobiDB-lite"/>
    </source>
</evidence>
<evidence type="ECO:0000256" key="2">
    <source>
        <dbReference type="ARBA" id="ARBA00022737"/>
    </source>
</evidence>
<dbReference type="GO" id="GO:0016887">
    <property type="term" value="F:ATP hydrolysis activity"/>
    <property type="evidence" value="ECO:0007669"/>
    <property type="project" value="InterPro"/>
</dbReference>
<evidence type="ECO:0000313" key="7">
    <source>
        <dbReference type="EMBL" id="CAD7254465.1"/>
    </source>
</evidence>
<dbReference type="Pfam" id="PF00005">
    <property type="entry name" value="ABC_tran"/>
    <property type="match status" value="2"/>
</dbReference>
<protein>
    <recommendedName>
        <fullName evidence="6">ABC transporter domain-containing protein</fullName>
    </recommendedName>
</protein>
<dbReference type="PROSITE" id="PS50893">
    <property type="entry name" value="ABC_TRANSPORTER_2"/>
    <property type="match status" value="1"/>
</dbReference>
<keyword evidence="4" id="KW-0067">ATP-binding</keyword>
<dbReference type="GO" id="GO:0005524">
    <property type="term" value="F:ATP binding"/>
    <property type="evidence" value="ECO:0007669"/>
    <property type="project" value="UniProtKB-KW"/>
</dbReference>
<comment type="subcellular location">
    <subcellularLocation>
        <location evidence="1">Vacuole membrane</location>
        <topology evidence="1">Multi-pass membrane protein</topology>
    </subcellularLocation>
</comment>
<dbReference type="InterPro" id="IPR003593">
    <property type="entry name" value="AAA+_ATPase"/>
</dbReference>